<keyword evidence="3" id="KW-0233">DNA recombination</keyword>
<evidence type="ECO:0000313" key="8">
    <source>
        <dbReference type="Proteomes" id="UP000525027"/>
    </source>
</evidence>
<keyword evidence="2 4" id="KW-0238">DNA-binding</keyword>
<protein>
    <submittedName>
        <fullName evidence="7">Tyrosine-type recombinase/integrase</fullName>
    </submittedName>
</protein>
<dbReference type="PANTHER" id="PTHR30349:SF81">
    <property type="entry name" value="TYROSINE RECOMBINASE XERC"/>
    <property type="match status" value="1"/>
</dbReference>
<dbReference type="GO" id="GO:0003677">
    <property type="term" value="F:DNA binding"/>
    <property type="evidence" value="ECO:0007669"/>
    <property type="project" value="UniProtKB-UniRule"/>
</dbReference>
<dbReference type="InterPro" id="IPR013762">
    <property type="entry name" value="Integrase-like_cat_sf"/>
</dbReference>
<dbReference type="PANTHER" id="PTHR30349">
    <property type="entry name" value="PHAGE INTEGRASE-RELATED"/>
    <property type="match status" value="1"/>
</dbReference>
<dbReference type="AlphaFoldDB" id="A0A7V7BYA1"/>
<dbReference type="RefSeq" id="WP_009201161.1">
    <property type="nucleotide sequence ID" value="NZ_DURU01000043.1"/>
</dbReference>
<dbReference type="Gene3D" id="1.10.443.10">
    <property type="entry name" value="Intergrase catalytic core"/>
    <property type="match status" value="1"/>
</dbReference>
<dbReference type="InterPro" id="IPR050090">
    <property type="entry name" value="Tyrosine_recombinase_XerCD"/>
</dbReference>
<dbReference type="InterPro" id="IPR010998">
    <property type="entry name" value="Integrase_recombinase_N"/>
</dbReference>
<dbReference type="GO" id="GO:0015074">
    <property type="term" value="P:DNA integration"/>
    <property type="evidence" value="ECO:0007669"/>
    <property type="project" value="UniProtKB-KW"/>
</dbReference>
<reference evidence="7 8" key="1">
    <citation type="journal article" date="2020" name="Biotechnol. Biofuels">
        <title>New insights from the biogas microbiome by comprehensive genome-resolved metagenomics of nearly 1600 species originating from multiple anaerobic digesters.</title>
        <authorList>
            <person name="Campanaro S."/>
            <person name="Treu L."/>
            <person name="Rodriguez-R L.M."/>
            <person name="Kovalovszki A."/>
            <person name="Ziels R.M."/>
            <person name="Maus I."/>
            <person name="Zhu X."/>
            <person name="Kougias P.G."/>
            <person name="Basile A."/>
            <person name="Luo G."/>
            <person name="Schluter A."/>
            <person name="Konstantinidis K.T."/>
            <person name="Angelidaki I."/>
        </authorList>
    </citation>
    <scope>NUCLEOTIDE SEQUENCE [LARGE SCALE GENOMIC DNA]</scope>
    <source>
        <strain evidence="7">AS25fmACSIPFO_94</strain>
    </source>
</reference>
<dbReference type="Gene3D" id="1.10.150.130">
    <property type="match status" value="1"/>
</dbReference>
<dbReference type="Pfam" id="PF02899">
    <property type="entry name" value="Phage_int_SAM_1"/>
    <property type="match status" value="1"/>
</dbReference>
<evidence type="ECO:0000259" key="5">
    <source>
        <dbReference type="PROSITE" id="PS51898"/>
    </source>
</evidence>
<evidence type="ECO:0000256" key="2">
    <source>
        <dbReference type="ARBA" id="ARBA00023125"/>
    </source>
</evidence>
<dbReference type="SUPFAM" id="SSF47823">
    <property type="entry name" value="lambda integrase-like, N-terminal domain"/>
    <property type="match status" value="1"/>
</dbReference>
<dbReference type="PROSITE" id="PS51898">
    <property type="entry name" value="TYR_RECOMBINASE"/>
    <property type="match status" value="1"/>
</dbReference>
<dbReference type="PROSITE" id="PS51900">
    <property type="entry name" value="CB"/>
    <property type="match status" value="1"/>
</dbReference>
<evidence type="ECO:0000256" key="4">
    <source>
        <dbReference type="PROSITE-ProRule" id="PRU01248"/>
    </source>
</evidence>
<dbReference type="InterPro" id="IPR004107">
    <property type="entry name" value="Integrase_SAM-like_N"/>
</dbReference>
<dbReference type="InterPro" id="IPR002104">
    <property type="entry name" value="Integrase_catalytic"/>
</dbReference>
<gene>
    <name evidence="7" type="ORF">GX397_02620</name>
</gene>
<dbReference type="InterPro" id="IPR011010">
    <property type="entry name" value="DNA_brk_join_enz"/>
</dbReference>
<organism evidence="7 8">
    <name type="scientific">Acetomicrobium hydrogeniformans</name>
    <dbReference type="NCBI Taxonomy" id="649746"/>
    <lineage>
        <taxon>Bacteria</taxon>
        <taxon>Thermotogati</taxon>
        <taxon>Synergistota</taxon>
        <taxon>Synergistia</taxon>
        <taxon>Synergistales</taxon>
        <taxon>Acetomicrobiaceae</taxon>
        <taxon>Acetomicrobium</taxon>
    </lineage>
</organism>
<feature type="domain" description="Tyr recombinase" evidence="5">
    <location>
        <begin position="111"/>
        <end position="293"/>
    </location>
</feature>
<comment type="caution">
    <text evidence="7">The sequence shown here is derived from an EMBL/GenBank/DDBJ whole genome shotgun (WGS) entry which is preliminary data.</text>
</comment>
<evidence type="ECO:0000259" key="6">
    <source>
        <dbReference type="PROSITE" id="PS51900"/>
    </source>
</evidence>
<accession>A0A7V7BYA1</accession>
<feature type="domain" description="Core-binding (CB)" evidence="6">
    <location>
        <begin position="6"/>
        <end position="91"/>
    </location>
</feature>
<keyword evidence="1" id="KW-0229">DNA integration</keyword>
<dbReference type="Pfam" id="PF00589">
    <property type="entry name" value="Phage_integrase"/>
    <property type="match status" value="1"/>
</dbReference>
<sequence>MIEVPEESHKLVRDFAGYLRLERGYSENTIEAYMTDIAKWIKFCSNQNLDPIPPRHEYMSRFLKAMASEGKSKASLQRYAAAIRSWNRYLTIEGWVDGEQWLPSLPSKEQKLPRILSEGEIERLISSCRDGSVLGGRDEALFELAYGCGLRASEVCSLALEDIDWRAGTLRVIGKGDKERVVPLLGSVKEKLRHYVDAIRPLLNRREERWLFLTRTGRKLHREDLWRIIRRRGKAAGIPSVRLHPHVLRHSLATHMLRRGLDLRTLQELLGHASISTTERYTHLDLELRDIYDKCHPRA</sequence>
<dbReference type="InterPro" id="IPR044068">
    <property type="entry name" value="CB"/>
</dbReference>
<dbReference type="Proteomes" id="UP000525027">
    <property type="component" value="Unassembled WGS sequence"/>
</dbReference>
<evidence type="ECO:0000313" key="7">
    <source>
        <dbReference type="EMBL" id="HHZ03957.1"/>
    </source>
</evidence>
<dbReference type="SUPFAM" id="SSF56349">
    <property type="entry name" value="DNA breaking-rejoining enzymes"/>
    <property type="match status" value="1"/>
</dbReference>
<name>A0A7V7BYA1_9BACT</name>
<dbReference type="GO" id="GO:0006310">
    <property type="term" value="P:DNA recombination"/>
    <property type="evidence" value="ECO:0007669"/>
    <property type="project" value="UniProtKB-KW"/>
</dbReference>
<evidence type="ECO:0000256" key="3">
    <source>
        <dbReference type="ARBA" id="ARBA00023172"/>
    </source>
</evidence>
<proteinExistence type="predicted"/>
<evidence type="ECO:0000256" key="1">
    <source>
        <dbReference type="ARBA" id="ARBA00022908"/>
    </source>
</evidence>
<dbReference type="EMBL" id="DURU01000043">
    <property type="protein sequence ID" value="HHZ03957.1"/>
    <property type="molecule type" value="Genomic_DNA"/>
</dbReference>